<evidence type="ECO:0000256" key="8">
    <source>
        <dbReference type="ARBA" id="ARBA00022729"/>
    </source>
</evidence>
<name>A0A261Y236_9FUNG</name>
<dbReference type="Pfam" id="PF00153">
    <property type="entry name" value="Mito_carr"/>
    <property type="match status" value="2"/>
</dbReference>
<dbReference type="PROSITE" id="PS50920">
    <property type="entry name" value="SOLCAR"/>
    <property type="match status" value="1"/>
</dbReference>
<dbReference type="PRINTS" id="PR00718">
    <property type="entry name" value="PHPHLIPASED"/>
</dbReference>
<evidence type="ECO:0000256" key="19">
    <source>
        <dbReference type="SAM" id="Phobius"/>
    </source>
</evidence>
<dbReference type="InterPro" id="IPR001028">
    <property type="entry name" value="Gprt_PLipase_D"/>
</dbReference>
<comment type="similarity">
    <text evidence="3">Belongs to the GPLD1 family.</text>
</comment>
<evidence type="ECO:0000256" key="6">
    <source>
        <dbReference type="ARBA" id="ARBA00022525"/>
    </source>
</evidence>
<dbReference type="Pfam" id="PF00882">
    <property type="entry name" value="Zn_dep_PLPC"/>
    <property type="match status" value="1"/>
</dbReference>
<keyword evidence="9" id="KW-0677">Repeat</keyword>
<dbReference type="AlphaFoldDB" id="A0A261Y236"/>
<keyword evidence="7 16" id="KW-0812">Transmembrane</keyword>
<feature type="repeat" description="FG-GAP" evidence="17">
    <location>
        <begin position="622"/>
        <end position="683"/>
    </location>
</feature>
<comment type="catalytic activity">
    <reaction evidence="15">
        <text>a 6-(alpha-D-glucosaminyl)-1-(1,2-diacyl-sn-glycero-3-phospho)-1D-myo-inositol + H2O = 6-(alpha-D-glucosaminyl)-1D-myo-inositol + a 1,2-diacyl-sn-glycero-3-phosphate + H(+)</text>
        <dbReference type="Rhea" id="RHEA:10832"/>
        <dbReference type="ChEBI" id="CHEBI:15377"/>
        <dbReference type="ChEBI" id="CHEBI:15378"/>
        <dbReference type="ChEBI" id="CHEBI:57997"/>
        <dbReference type="ChEBI" id="CHEBI:58608"/>
        <dbReference type="ChEBI" id="CHEBI:58700"/>
        <dbReference type="EC" id="3.1.4.50"/>
    </reaction>
</comment>
<feature type="repeat" description="FG-GAP" evidence="17">
    <location>
        <begin position="548"/>
        <end position="611"/>
    </location>
</feature>
<feature type="domain" description="Phospholipase C/D" evidence="20">
    <location>
        <begin position="190"/>
        <end position="343"/>
    </location>
</feature>
<evidence type="ECO:0000256" key="16">
    <source>
        <dbReference type="PROSITE-ProRule" id="PRU00282"/>
    </source>
</evidence>
<dbReference type="SMART" id="SM00191">
    <property type="entry name" value="Int_alpha"/>
    <property type="match status" value="4"/>
</dbReference>
<evidence type="ECO:0000256" key="13">
    <source>
        <dbReference type="ARBA" id="ARBA00023180"/>
    </source>
</evidence>
<dbReference type="EC" id="3.1.4.50" evidence="4"/>
<keyword evidence="13" id="KW-0325">Glycoprotein</keyword>
<evidence type="ECO:0000256" key="5">
    <source>
        <dbReference type="ARBA" id="ARBA00015988"/>
    </source>
</evidence>
<dbReference type="InterPro" id="IPR013519">
    <property type="entry name" value="Int_alpha_beta-p"/>
</dbReference>
<evidence type="ECO:0000256" key="11">
    <source>
        <dbReference type="ARBA" id="ARBA00022989"/>
    </source>
</evidence>
<keyword evidence="10" id="KW-0378">Hydrolase</keyword>
<gene>
    <name evidence="21" type="ORF">BZG36_02553</name>
</gene>
<dbReference type="GO" id="GO:0005615">
    <property type="term" value="C:extracellular space"/>
    <property type="evidence" value="ECO:0007669"/>
    <property type="project" value="TreeGrafter"/>
</dbReference>
<dbReference type="Gene3D" id="2.130.10.130">
    <property type="entry name" value="Integrin alpha, N-terminal"/>
    <property type="match status" value="2"/>
</dbReference>
<dbReference type="InterPro" id="IPR013517">
    <property type="entry name" value="FG-GAP"/>
</dbReference>
<evidence type="ECO:0000256" key="10">
    <source>
        <dbReference type="ARBA" id="ARBA00022801"/>
    </source>
</evidence>
<comment type="caution">
    <text evidence="21">The sequence shown here is derived from an EMBL/GenBank/DDBJ whole genome shotgun (WGS) entry which is preliminary data.</text>
</comment>
<accession>A0A261Y236</accession>
<feature type="transmembrane region" description="Helical" evidence="19">
    <location>
        <begin position="45"/>
        <end position="66"/>
    </location>
</feature>
<dbReference type="SUPFAM" id="SSF103506">
    <property type="entry name" value="Mitochondrial carrier"/>
    <property type="match status" value="1"/>
</dbReference>
<proteinExistence type="inferred from homology"/>
<evidence type="ECO:0000256" key="18">
    <source>
        <dbReference type="SAM" id="MobiDB-lite"/>
    </source>
</evidence>
<feature type="transmembrane region" description="Helical" evidence="19">
    <location>
        <begin position="78"/>
        <end position="100"/>
    </location>
</feature>
<feature type="repeat" description="FG-GAP" evidence="17">
    <location>
        <begin position="960"/>
        <end position="1014"/>
    </location>
</feature>
<reference evidence="21 22" key="1">
    <citation type="journal article" date="2017" name="Mycologia">
        <title>Bifiguratus adelaidae, gen. et sp. nov., a new member of Mucoromycotina in endophytic and soil-dwelling habitats.</title>
        <authorList>
            <person name="Torres-Cruz T.J."/>
            <person name="Billingsley Tobias T.L."/>
            <person name="Almatruk M."/>
            <person name="Hesse C."/>
            <person name="Kuske C.R."/>
            <person name="Desiro A."/>
            <person name="Benucci G.M."/>
            <person name="Bonito G."/>
            <person name="Stajich J.E."/>
            <person name="Dunlap C."/>
            <person name="Arnold A.E."/>
            <person name="Porras-Alfaro A."/>
        </authorList>
    </citation>
    <scope>NUCLEOTIDE SEQUENCE [LARGE SCALE GENOMIC DNA]</scope>
    <source>
        <strain evidence="21 22">AZ0501</strain>
    </source>
</reference>
<dbReference type="Gene3D" id="1.50.40.10">
    <property type="entry name" value="Mitochondrial carrier domain"/>
    <property type="match status" value="1"/>
</dbReference>
<evidence type="ECO:0000256" key="14">
    <source>
        <dbReference type="ARBA" id="ARBA00029753"/>
    </source>
</evidence>
<evidence type="ECO:0000313" key="21">
    <source>
        <dbReference type="EMBL" id="OZJ04689.1"/>
    </source>
</evidence>
<dbReference type="GO" id="GO:0016020">
    <property type="term" value="C:membrane"/>
    <property type="evidence" value="ECO:0007669"/>
    <property type="project" value="UniProtKB-SubCell"/>
</dbReference>
<dbReference type="SUPFAM" id="SSF69318">
    <property type="entry name" value="Integrin alpha N-terminal domain"/>
    <property type="match status" value="2"/>
</dbReference>
<evidence type="ECO:0000256" key="9">
    <source>
        <dbReference type="ARBA" id="ARBA00022737"/>
    </source>
</evidence>
<sequence length="1014" mass="111352">MRRVIAVALILTGVLLILLFNRTVVDLDRDGSIEAEPTPTYQPSFWQALLAGALAGVVVDVVLHPLDTIKTRLQSSNGFWASGGFNGLYSGLLVGAIGSAPASLQPLIHMAAASAGEMVACTVRVPGEVIKQRMQAGQAKTTKESFVSVTQSGGIRGLFRGFWTTVARELFIALALVLAPPLTLGCGINVHIETTRRALELYIPTNTSHVKYKEVLTEFADYTRAGSFFPDWGFSCLGYSQQAEDAHWPPFVQAAVQHVRETYPQPWESEEAKGLIAFVFALTSHGIADIAWHSLTWLTDGFIQAMSHYDFHDDFAAAHGVADTGGDFVLRHAQDVSDLLGKPWKVPVKDVEAIYKRMYETRQNSPRIPSAIQIGFCMRAGYAALQADLRVGKYLFARYGQMSPFLVEGLNDYPKGGVQDMSASVASCWPELANWMEDGVRDDYLCYKFRLFSIEERERMAKTRAKHHHARMHEWRGDPQLAEAVLRDEGFNIVSSASEDGVLTLSLQPVAETSSADRRSQSVFSNPTYEESKDDDNATCTPLMSADLRSVALTLNAEFSGLGQSVVVGDFDQDGLPDLATSAPYYSHSRPAIPHIGSVFILKGRDNTDDLFNTANIADIADVILEGEEQQSQGRFGSAMAVVDLNKDGIDDLVVSAPFTDSKNWDMRGKVYVFWGERGQGLSWDRSSVIEVPVRGNLEKTFGFGQVLVAEDLDGDGFKDLLIGCPMCFGKWLMPQAGEIFALLGSDIPSSSPPATLRPTWSMHSLSSLPYENFGTTMTVATLQNQTVLLVGAPGWRPLGTASRRIGQVYAYNLHNGLDPVTRFGITGSADHQQIGTKIRAIRLPNTQNDQLLVASHLEEIHHSPSQTFWQSGVVRLINITDLTYNNAIIDLEDEESEFRAVLARLEGTQQASHMGSVLASETSDTVWVGEPLADWERGRVYKWQFDSKGDELGQQSVSASTICYHTGEEQARAGSNLIVTDLNRDGYPDLVVTSKYSSAIRQGSGQIHIIYGH</sequence>
<organism evidence="21 22">
    <name type="scientific">Bifiguratus adelaidae</name>
    <dbReference type="NCBI Taxonomy" id="1938954"/>
    <lineage>
        <taxon>Eukaryota</taxon>
        <taxon>Fungi</taxon>
        <taxon>Fungi incertae sedis</taxon>
        <taxon>Mucoromycota</taxon>
        <taxon>Mucoromycotina</taxon>
        <taxon>Endogonomycetes</taxon>
        <taxon>Endogonales</taxon>
        <taxon>Endogonales incertae sedis</taxon>
        <taxon>Bifiguratus</taxon>
    </lineage>
</organism>
<keyword evidence="22" id="KW-1185">Reference proteome</keyword>
<evidence type="ECO:0000256" key="3">
    <source>
        <dbReference type="ARBA" id="ARBA00008652"/>
    </source>
</evidence>
<feature type="repeat" description="Solcar" evidence="16">
    <location>
        <begin position="104"/>
        <end position="185"/>
    </location>
</feature>
<evidence type="ECO:0000256" key="4">
    <source>
        <dbReference type="ARBA" id="ARBA00012284"/>
    </source>
</evidence>
<evidence type="ECO:0000256" key="7">
    <source>
        <dbReference type="ARBA" id="ARBA00022692"/>
    </source>
</evidence>
<feature type="region of interest" description="Disordered" evidence="18">
    <location>
        <begin position="514"/>
        <end position="537"/>
    </location>
</feature>
<protein>
    <recommendedName>
        <fullName evidence="5">Phosphatidylinositol-glycan-specific phospholipase D</fullName>
        <ecNumber evidence="4">3.1.4.50</ecNumber>
    </recommendedName>
    <alternativeName>
        <fullName evidence="14">Glycosyl-phosphatidylinositol-specific phospholipase D</fullName>
    </alternativeName>
</protein>
<dbReference type="InterPro" id="IPR028994">
    <property type="entry name" value="Integrin_alpha_N"/>
</dbReference>
<dbReference type="Pfam" id="PF01839">
    <property type="entry name" value="FG-GAP"/>
    <property type="match status" value="3"/>
</dbReference>
<evidence type="ECO:0000256" key="1">
    <source>
        <dbReference type="ARBA" id="ARBA00004141"/>
    </source>
</evidence>
<evidence type="ECO:0000259" key="20">
    <source>
        <dbReference type="Pfam" id="PF00882"/>
    </source>
</evidence>
<dbReference type="EMBL" id="MVBO01000032">
    <property type="protein sequence ID" value="OZJ04689.1"/>
    <property type="molecule type" value="Genomic_DNA"/>
</dbReference>
<dbReference type="GO" id="GO:0031012">
    <property type="term" value="C:extracellular matrix"/>
    <property type="evidence" value="ECO:0007669"/>
    <property type="project" value="TreeGrafter"/>
</dbReference>
<evidence type="ECO:0000313" key="22">
    <source>
        <dbReference type="Proteomes" id="UP000242875"/>
    </source>
</evidence>
<dbReference type="GO" id="GO:0004621">
    <property type="term" value="F:glycosylphosphatidylinositol phospholipase D activity"/>
    <property type="evidence" value="ECO:0007669"/>
    <property type="project" value="UniProtKB-EC"/>
</dbReference>
<dbReference type="InterPro" id="IPR029002">
    <property type="entry name" value="PLPC/GPLD1"/>
</dbReference>
<dbReference type="PANTHER" id="PTHR23221">
    <property type="entry name" value="GLYCOSYLPHOSPHATIDYLINOSITOL PHOSPHOLIPASE D"/>
    <property type="match status" value="1"/>
</dbReference>
<dbReference type="InterPro" id="IPR023395">
    <property type="entry name" value="MCP_dom_sf"/>
</dbReference>
<evidence type="ECO:0000256" key="17">
    <source>
        <dbReference type="PROSITE-ProRule" id="PRU00803"/>
    </source>
</evidence>
<dbReference type="InterPro" id="IPR018108">
    <property type="entry name" value="MCP_transmembrane"/>
</dbReference>
<evidence type="ECO:0000256" key="15">
    <source>
        <dbReference type="ARBA" id="ARBA00093237"/>
    </source>
</evidence>
<keyword evidence="6" id="KW-0964">Secreted</keyword>
<evidence type="ECO:0000256" key="12">
    <source>
        <dbReference type="ARBA" id="ARBA00023136"/>
    </source>
</evidence>
<keyword evidence="11 19" id="KW-1133">Transmembrane helix</keyword>
<dbReference type="OrthoDB" id="5317514at2759"/>
<keyword evidence="8" id="KW-0732">Signal</keyword>
<keyword evidence="12 16" id="KW-0472">Membrane</keyword>
<comment type="subcellular location">
    <subcellularLocation>
        <location evidence="1">Membrane</location>
        <topology evidence="1">Multi-pass membrane protein</topology>
    </subcellularLocation>
    <subcellularLocation>
        <location evidence="2">Secreted</location>
    </subcellularLocation>
</comment>
<dbReference type="PROSITE" id="PS51470">
    <property type="entry name" value="FG_GAP"/>
    <property type="match status" value="3"/>
</dbReference>
<evidence type="ECO:0000256" key="2">
    <source>
        <dbReference type="ARBA" id="ARBA00004613"/>
    </source>
</evidence>
<dbReference type="Proteomes" id="UP000242875">
    <property type="component" value="Unassembled WGS sequence"/>
</dbReference>
<dbReference type="PANTHER" id="PTHR23221:SF7">
    <property type="entry name" value="PHOSPHATIDYLINOSITOL-GLYCAN-SPECIFIC PHOSPHOLIPASE D"/>
    <property type="match status" value="1"/>
</dbReference>